<dbReference type="Pfam" id="PF02410">
    <property type="entry name" value="RsfS"/>
    <property type="match status" value="1"/>
</dbReference>
<evidence type="ECO:0000256" key="2">
    <source>
        <dbReference type="HAMAP-Rule" id="MF_01477"/>
    </source>
</evidence>
<dbReference type="HAMAP" id="MF_01477">
    <property type="entry name" value="Iojap_RsfS"/>
    <property type="match status" value="1"/>
</dbReference>
<accession>A0A1X7AGT5</accession>
<dbReference type="NCBIfam" id="TIGR00090">
    <property type="entry name" value="rsfS_iojap_ybeB"/>
    <property type="match status" value="1"/>
</dbReference>
<dbReference type="GO" id="GO:0005737">
    <property type="term" value="C:cytoplasm"/>
    <property type="evidence" value="ECO:0007669"/>
    <property type="project" value="UniProtKB-SubCell"/>
</dbReference>
<comment type="subunit">
    <text evidence="2">Interacts with ribosomal protein uL14 (rplN).</text>
</comment>
<keyword evidence="2" id="KW-0810">Translation regulation</keyword>
<comment type="subcellular location">
    <subcellularLocation>
        <location evidence="2">Cytoplasm</location>
    </subcellularLocation>
</comment>
<proteinExistence type="inferred from homology"/>
<dbReference type="Proteomes" id="UP000196573">
    <property type="component" value="Unassembled WGS sequence"/>
</dbReference>
<reference evidence="3 4" key="1">
    <citation type="submission" date="2017-03" db="EMBL/GenBank/DDBJ databases">
        <authorList>
            <person name="Afonso C.L."/>
            <person name="Miller P.J."/>
            <person name="Scott M.A."/>
            <person name="Spackman E."/>
            <person name="Goraichik I."/>
            <person name="Dimitrov K.M."/>
            <person name="Suarez D.L."/>
            <person name="Swayne D.E."/>
        </authorList>
    </citation>
    <scope>NUCLEOTIDE SEQUENCE [LARGE SCALE GENOMIC DNA]</scope>
    <source>
        <strain evidence="3">SB41UT1</strain>
    </source>
</reference>
<dbReference type="SUPFAM" id="SSF81301">
    <property type="entry name" value="Nucleotidyltransferase"/>
    <property type="match status" value="1"/>
</dbReference>
<dbReference type="RefSeq" id="WP_087107853.1">
    <property type="nucleotide sequence ID" value="NZ_CBCSCN010000001.1"/>
</dbReference>
<evidence type="ECO:0000256" key="1">
    <source>
        <dbReference type="ARBA" id="ARBA00010574"/>
    </source>
</evidence>
<dbReference type="GO" id="GO:0042256">
    <property type="term" value="P:cytosolic ribosome assembly"/>
    <property type="evidence" value="ECO:0007669"/>
    <property type="project" value="UniProtKB-UniRule"/>
</dbReference>
<dbReference type="AlphaFoldDB" id="A0A1X7AGT5"/>
<dbReference type="EMBL" id="FWPT01000002">
    <property type="protein sequence ID" value="SMA40449.1"/>
    <property type="molecule type" value="Genomic_DNA"/>
</dbReference>
<keyword evidence="2" id="KW-0963">Cytoplasm</keyword>
<dbReference type="OrthoDB" id="9793681at2"/>
<dbReference type="GO" id="GO:0090071">
    <property type="term" value="P:negative regulation of ribosome biogenesis"/>
    <property type="evidence" value="ECO:0007669"/>
    <property type="project" value="UniProtKB-UniRule"/>
</dbReference>
<dbReference type="PANTHER" id="PTHR21043">
    <property type="entry name" value="IOJAP SUPERFAMILY ORTHOLOG"/>
    <property type="match status" value="1"/>
</dbReference>
<dbReference type="PANTHER" id="PTHR21043:SF0">
    <property type="entry name" value="MITOCHONDRIAL ASSEMBLY OF RIBOSOMAL LARGE SUBUNIT PROTEIN 1"/>
    <property type="match status" value="1"/>
</dbReference>
<dbReference type="Gene3D" id="3.30.460.10">
    <property type="entry name" value="Beta Polymerase, domain 2"/>
    <property type="match status" value="1"/>
</dbReference>
<organism evidence="3 4">
    <name type="scientific">Parendozoicomonas haliclonae</name>
    <dbReference type="NCBI Taxonomy" id="1960125"/>
    <lineage>
        <taxon>Bacteria</taxon>
        <taxon>Pseudomonadati</taxon>
        <taxon>Pseudomonadota</taxon>
        <taxon>Gammaproteobacteria</taxon>
        <taxon>Oceanospirillales</taxon>
        <taxon>Endozoicomonadaceae</taxon>
        <taxon>Parendozoicomonas</taxon>
    </lineage>
</organism>
<comment type="similarity">
    <text evidence="1 2">Belongs to the Iojap/RsfS family.</text>
</comment>
<comment type="function">
    <text evidence="2">Functions as a ribosomal silencing factor. Interacts with ribosomal protein uL14 (rplN), blocking formation of intersubunit bridge B8. Prevents association of the 30S and 50S ribosomal subunits and the formation of functional ribosomes, thus repressing translation.</text>
</comment>
<dbReference type="InterPro" id="IPR004394">
    <property type="entry name" value="Iojap/RsfS/C7orf30"/>
</dbReference>
<dbReference type="GO" id="GO:0043023">
    <property type="term" value="F:ribosomal large subunit binding"/>
    <property type="evidence" value="ECO:0007669"/>
    <property type="project" value="TreeGrafter"/>
</dbReference>
<keyword evidence="4" id="KW-1185">Reference proteome</keyword>
<protein>
    <recommendedName>
        <fullName evidence="2">Ribosomal silencing factor RsfS</fullName>
    </recommendedName>
</protein>
<keyword evidence="2" id="KW-0678">Repressor</keyword>
<gene>
    <name evidence="2 3" type="primary">rsfS</name>
    <name evidence="3" type="ORF">EHSB41UT_01195</name>
</gene>
<name>A0A1X7AGT5_9GAMM</name>
<evidence type="ECO:0000313" key="4">
    <source>
        <dbReference type="Proteomes" id="UP000196573"/>
    </source>
</evidence>
<sequence>MNSAELKDFVVNALEDIKGKDITVIDVSDKTDVTDMMIIVSGTSSRHVKSLADNLVKSCKDEGIQPLGMEGEDQAEWILVDLGEVVVHLMMPSARQFYDLERLWETTAEHRAEAE</sequence>
<dbReference type="InterPro" id="IPR043519">
    <property type="entry name" value="NT_sf"/>
</dbReference>
<dbReference type="GO" id="GO:0017148">
    <property type="term" value="P:negative regulation of translation"/>
    <property type="evidence" value="ECO:0007669"/>
    <property type="project" value="UniProtKB-UniRule"/>
</dbReference>
<evidence type="ECO:0000313" key="3">
    <source>
        <dbReference type="EMBL" id="SMA40449.1"/>
    </source>
</evidence>